<dbReference type="RefSeq" id="WP_185280593.1">
    <property type="nucleotide sequence ID" value="NZ_JAHWGL010000083.1"/>
</dbReference>
<keyword evidence="1" id="KW-0812">Transmembrane</keyword>
<dbReference type="Proteomes" id="UP000826188">
    <property type="component" value="Unassembled WGS sequence"/>
</dbReference>
<evidence type="ECO:0000313" key="3">
    <source>
        <dbReference type="Proteomes" id="UP000826188"/>
    </source>
</evidence>
<keyword evidence="1" id="KW-1133">Transmembrane helix</keyword>
<sequence length="358" mass="40006">MAVRSYSLFDIWPIINRWKRLVGVAVGSALVVSLIVALLLPNIYKSTAIFYPTNPETTDPDRIMVEGSRLAPGGRGEDLDRVITIGQSQPVAEAIIRRFHLYEHYNAGTPGNDKADNAVLREFTNNMSIVHNERDAIELTFKDEDKVLASNVANALVAMIDSVNQQLTLTNRRRVVELYGQQYEAMTKSFTQARQQLLSARRRYGIYGLEQESKYLAKEILKTERKLREAEGSGASAATIAGLRRALTGLTRADGGNVLNLENYVQGIDSLELFTTRTEDLSRRLVKAQGDYETAKVSLESQVSSLYIVQPALPATKQAEPVRWLIVVSAVFLTFVLSVLLIVLLELYRANRHHLVTN</sequence>
<dbReference type="InterPro" id="IPR050445">
    <property type="entry name" value="Bact_polysacc_biosynth/exp"/>
</dbReference>
<evidence type="ECO:0000256" key="1">
    <source>
        <dbReference type="SAM" id="Phobius"/>
    </source>
</evidence>
<keyword evidence="3" id="KW-1185">Reference proteome</keyword>
<dbReference type="EMBL" id="JAHWGL010000083">
    <property type="protein sequence ID" value="MBW3130193.1"/>
    <property type="molecule type" value="Genomic_DNA"/>
</dbReference>
<feature type="transmembrane region" description="Helical" evidence="1">
    <location>
        <begin position="324"/>
        <end position="345"/>
    </location>
</feature>
<name>A0ABS6X2X2_9BACT</name>
<reference evidence="2 3" key="1">
    <citation type="submission" date="2021-07" db="EMBL/GenBank/DDBJ databases">
        <title>Hymenobacter profundi sp. nov., isolated from deep-sea water.</title>
        <authorList>
            <person name="Kim M.K."/>
        </authorList>
    </citation>
    <scope>NUCLEOTIDE SEQUENCE [LARGE SCALE GENOMIC DNA]</scope>
    <source>
        <strain evidence="2 3">M2</strain>
    </source>
</reference>
<comment type="caution">
    <text evidence="2">The sequence shown here is derived from an EMBL/GenBank/DDBJ whole genome shotgun (WGS) entry which is preliminary data.</text>
</comment>
<dbReference type="PANTHER" id="PTHR32309">
    <property type="entry name" value="TYROSINE-PROTEIN KINASE"/>
    <property type="match status" value="1"/>
</dbReference>
<dbReference type="PANTHER" id="PTHR32309:SF13">
    <property type="entry name" value="FERRIC ENTEROBACTIN TRANSPORT PROTEIN FEPE"/>
    <property type="match status" value="1"/>
</dbReference>
<organism evidence="2 3">
    <name type="scientific">Hymenobacter profundi</name>
    <dbReference type="NCBI Taxonomy" id="1982110"/>
    <lineage>
        <taxon>Bacteria</taxon>
        <taxon>Pseudomonadati</taxon>
        <taxon>Bacteroidota</taxon>
        <taxon>Cytophagia</taxon>
        <taxon>Cytophagales</taxon>
        <taxon>Hymenobacteraceae</taxon>
        <taxon>Hymenobacter</taxon>
    </lineage>
</organism>
<accession>A0ABS6X2X2</accession>
<feature type="transmembrane region" description="Helical" evidence="1">
    <location>
        <begin position="21"/>
        <end position="44"/>
    </location>
</feature>
<gene>
    <name evidence="2" type="ORF">KYK14_16640</name>
</gene>
<evidence type="ECO:0000313" key="2">
    <source>
        <dbReference type="EMBL" id="MBW3130193.1"/>
    </source>
</evidence>
<protein>
    <recommendedName>
        <fullName evidence="4">Polysaccharide chain length determinant N-terminal domain-containing protein</fullName>
    </recommendedName>
</protein>
<proteinExistence type="predicted"/>
<keyword evidence="1" id="KW-0472">Membrane</keyword>
<evidence type="ECO:0008006" key="4">
    <source>
        <dbReference type="Google" id="ProtNLM"/>
    </source>
</evidence>